<keyword evidence="2" id="KW-1185">Reference proteome</keyword>
<organism evidence="1 2">
    <name type="scientific">Streptomonospora halophila</name>
    <dbReference type="NCBI Taxonomy" id="427369"/>
    <lineage>
        <taxon>Bacteria</taxon>
        <taxon>Bacillati</taxon>
        <taxon>Actinomycetota</taxon>
        <taxon>Actinomycetes</taxon>
        <taxon>Streptosporangiales</taxon>
        <taxon>Nocardiopsidaceae</taxon>
        <taxon>Streptomonospora</taxon>
    </lineage>
</organism>
<proteinExistence type="predicted"/>
<dbReference type="EMBL" id="BAABIK010000006">
    <property type="protein sequence ID" value="GAA4935750.1"/>
    <property type="molecule type" value="Genomic_DNA"/>
</dbReference>
<dbReference type="Proteomes" id="UP001499993">
    <property type="component" value="Unassembled WGS sequence"/>
</dbReference>
<protein>
    <recommendedName>
        <fullName evidence="3">YcaO domain-containing protein</fullName>
    </recommendedName>
</protein>
<reference evidence="2" key="1">
    <citation type="journal article" date="2019" name="Int. J. Syst. Evol. Microbiol.">
        <title>The Global Catalogue of Microorganisms (GCM) 10K type strain sequencing project: providing services to taxonomists for standard genome sequencing and annotation.</title>
        <authorList>
            <consortium name="The Broad Institute Genomics Platform"/>
            <consortium name="The Broad Institute Genome Sequencing Center for Infectious Disease"/>
            <person name="Wu L."/>
            <person name="Ma J."/>
        </authorList>
    </citation>
    <scope>NUCLEOTIDE SEQUENCE [LARGE SCALE GENOMIC DNA]</scope>
    <source>
        <strain evidence="2">JCM 18123</strain>
    </source>
</reference>
<comment type="caution">
    <text evidence="1">The sequence shown here is derived from an EMBL/GenBank/DDBJ whole genome shotgun (WGS) entry which is preliminary data.</text>
</comment>
<evidence type="ECO:0000313" key="1">
    <source>
        <dbReference type="EMBL" id="GAA4935750.1"/>
    </source>
</evidence>
<evidence type="ECO:0000313" key="2">
    <source>
        <dbReference type="Proteomes" id="UP001499993"/>
    </source>
</evidence>
<gene>
    <name evidence="1" type="ORF">GCM10023224_15660</name>
</gene>
<name>A0ABP9GEI1_9ACTN</name>
<evidence type="ECO:0008006" key="3">
    <source>
        <dbReference type="Google" id="ProtNLM"/>
    </source>
</evidence>
<accession>A0ABP9GEI1</accession>
<dbReference type="RefSeq" id="WP_345556030.1">
    <property type="nucleotide sequence ID" value="NZ_BAABIK010000006.1"/>
</dbReference>
<sequence length="171" mass="18826">MITLVHTGLQVPHTRIRVTHVDQLETPRGIAWTARLCEDSTLLGTISNTGHGGPTEFTPASAQARHVVEEFVTACRSGDGQPVDEEAVLDALDGEYEYAALVAQADADRTHVVRGFDASGIPQVFEFRTRPGRPFDYALARASAPHLALGPRIVRAELWMGDRWEEFYRSG</sequence>